<dbReference type="CAZy" id="CBM13">
    <property type="family name" value="Carbohydrate-Binding Module Family 13"/>
</dbReference>
<evidence type="ECO:0000313" key="4">
    <source>
        <dbReference type="Proteomes" id="UP000000238"/>
    </source>
</evidence>
<reference evidence="3 4" key="1">
    <citation type="journal article" date="2005" name="Nucleic Acids Res.">
        <title>Genomic blueprint of Hahella chejuensis, a marine microbe producing an algicidal agent.</title>
        <authorList>
            <person name="Jeong H."/>
            <person name="Yim J.H."/>
            <person name="Lee C."/>
            <person name="Choi S.-H."/>
            <person name="Park Y.K."/>
            <person name="Yoon S.H."/>
            <person name="Hur C.-G."/>
            <person name="Kang H.-Y."/>
            <person name="Kim D."/>
            <person name="Lee H.H."/>
            <person name="Park K.H."/>
            <person name="Park S.-H."/>
            <person name="Park H.-S."/>
            <person name="Lee H.K."/>
            <person name="Oh T.K."/>
            <person name="Kim J.F."/>
        </authorList>
    </citation>
    <scope>NUCLEOTIDE SEQUENCE [LARGE SCALE GENOMIC DNA]</scope>
    <source>
        <strain evidence="3 4">KCTC 2396</strain>
    </source>
</reference>
<dbReference type="STRING" id="349521.HCH_03303"/>
<dbReference type="SUPFAM" id="SSF50370">
    <property type="entry name" value="Ricin B-like lectins"/>
    <property type="match status" value="1"/>
</dbReference>
<feature type="chain" id="PRO_5004215721" evidence="1">
    <location>
        <begin position="30"/>
        <end position="494"/>
    </location>
</feature>
<dbReference type="InterPro" id="IPR000772">
    <property type="entry name" value="Ricin_B_lectin"/>
</dbReference>
<keyword evidence="4" id="KW-1185">Reference proteome</keyword>
<proteinExistence type="predicted"/>
<protein>
    <submittedName>
        <fullName evidence="3">Protein containing QXW lectin repeats</fullName>
    </submittedName>
</protein>
<keyword evidence="3" id="KW-0430">Lectin</keyword>
<dbReference type="GO" id="GO:0008081">
    <property type="term" value="F:phosphoric diester hydrolase activity"/>
    <property type="evidence" value="ECO:0007669"/>
    <property type="project" value="InterPro"/>
</dbReference>
<evidence type="ECO:0000313" key="3">
    <source>
        <dbReference type="EMBL" id="ABC30058.1"/>
    </source>
</evidence>
<dbReference type="OrthoDB" id="195526at2"/>
<dbReference type="EMBL" id="CP000155">
    <property type="protein sequence ID" value="ABC30058.1"/>
    <property type="molecule type" value="Genomic_DNA"/>
</dbReference>
<accession>Q2SH16</accession>
<dbReference type="SMART" id="SM00458">
    <property type="entry name" value="RICIN"/>
    <property type="match status" value="1"/>
</dbReference>
<evidence type="ECO:0000259" key="2">
    <source>
        <dbReference type="SMART" id="SM00458"/>
    </source>
</evidence>
<dbReference type="HOGENOM" id="CLU_551822_0_0_6"/>
<sequence>MLFKWKTPAVLAAVCSVALSLGFSTGANAGETFYPPFQAKAANDNHRFDELYYAQPHNSFEHGSRLSEWLERGYRTLELDVIDRGDWESWDKGPYVSHSASPGNQNCSAASNDQLGHCLDDVVSWMNDHPNAMPLVLFVDMKASWDPLNAWYASEVEQLDEFIGNYLNSRLGNRFYQYQDLINHLNPHFQSNYRNTLKNVGWPKVSELKGKLIVVLTGGFIGDVNGRMETALMNRFGAQSTFLCPDIDTADADEFSGAIDSMSAEHSSYFFCGNVKAGDHYQLTANRAAQYKQIMHLWGAAGDFANTAYESAWLAVAHGVSVISWDLDSPSSTPGWTASSIPLVGQRRGLPGYFKIKPKVRPEYCLDVDKAQYGNGSDLLSWACGGGDNQQFVYTAEGQLRPKGDNHYCADFSTGSADNGDKMHLWNCDGGSSEKWRITEDGAFQNLDSNGSHCMDIPGGTAESSEQWQIWRCSGGDNQKFYLESVSDWPQTAF</sequence>
<dbReference type="InterPro" id="IPR032075">
    <property type="entry name" value="PI-PLC-C1"/>
</dbReference>
<dbReference type="GO" id="GO:0006629">
    <property type="term" value="P:lipid metabolic process"/>
    <property type="evidence" value="ECO:0007669"/>
    <property type="project" value="InterPro"/>
</dbReference>
<dbReference type="RefSeq" id="WP_011397127.1">
    <property type="nucleotide sequence ID" value="NC_007645.1"/>
</dbReference>
<dbReference type="SUPFAM" id="SSF51695">
    <property type="entry name" value="PLC-like phosphodiesterases"/>
    <property type="match status" value="1"/>
</dbReference>
<gene>
    <name evidence="3" type="ordered locus">HCH_03303</name>
</gene>
<dbReference type="KEGG" id="hch:HCH_03303"/>
<dbReference type="PROSITE" id="PS50231">
    <property type="entry name" value="RICIN_B_LECTIN"/>
    <property type="match status" value="1"/>
</dbReference>
<dbReference type="Pfam" id="PF00652">
    <property type="entry name" value="Ricin_B_lectin"/>
    <property type="match status" value="1"/>
</dbReference>
<dbReference type="Gene3D" id="2.80.10.50">
    <property type="match status" value="1"/>
</dbReference>
<dbReference type="InterPro" id="IPR017946">
    <property type="entry name" value="PLC-like_Pdiesterase_TIM-brl"/>
</dbReference>
<name>Q2SH16_HAHCH</name>
<dbReference type="InterPro" id="IPR035992">
    <property type="entry name" value="Ricin_B-like_lectins"/>
</dbReference>
<feature type="domain" description="Ricin B lectin" evidence="2">
    <location>
        <begin position="351"/>
        <end position="484"/>
    </location>
</feature>
<dbReference type="AlphaFoldDB" id="Q2SH16"/>
<dbReference type="GO" id="GO:0030246">
    <property type="term" value="F:carbohydrate binding"/>
    <property type="evidence" value="ECO:0007669"/>
    <property type="project" value="UniProtKB-KW"/>
</dbReference>
<dbReference type="Pfam" id="PF16670">
    <property type="entry name" value="PI-PLC-C1"/>
    <property type="match status" value="1"/>
</dbReference>
<keyword evidence="1" id="KW-0732">Signal</keyword>
<organism evidence="3 4">
    <name type="scientific">Hahella chejuensis (strain KCTC 2396)</name>
    <dbReference type="NCBI Taxonomy" id="349521"/>
    <lineage>
        <taxon>Bacteria</taxon>
        <taxon>Pseudomonadati</taxon>
        <taxon>Pseudomonadota</taxon>
        <taxon>Gammaproteobacteria</taxon>
        <taxon>Oceanospirillales</taxon>
        <taxon>Hahellaceae</taxon>
        <taxon>Hahella</taxon>
    </lineage>
</organism>
<dbReference type="Proteomes" id="UP000000238">
    <property type="component" value="Chromosome"/>
</dbReference>
<dbReference type="eggNOG" id="COG2273">
    <property type="taxonomic scope" value="Bacteria"/>
</dbReference>
<evidence type="ECO:0000256" key="1">
    <source>
        <dbReference type="SAM" id="SignalP"/>
    </source>
</evidence>
<feature type="signal peptide" evidence="1">
    <location>
        <begin position="1"/>
        <end position="29"/>
    </location>
</feature>
<dbReference type="Gene3D" id="3.20.20.190">
    <property type="entry name" value="Phosphatidylinositol (PI) phosphodiesterase"/>
    <property type="match status" value="1"/>
</dbReference>